<comment type="function">
    <text evidence="1 6">Forms part of the ribosomal stalk, playing a central role in the interaction of the ribosome with GTP-bound translation factors.</text>
</comment>
<evidence type="ECO:0000256" key="3">
    <source>
        <dbReference type="ARBA" id="ARBA00022980"/>
    </source>
</evidence>
<dbReference type="NCBIfam" id="NF000955">
    <property type="entry name" value="PRK00099.1-1"/>
    <property type="match status" value="1"/>
</dbReference>
<evidence type="ECO:0000256" key="2">
    <source>
        <dbReference type="ARBA" id="ARBA00008889"/>
    </source>
</evidence>
<evidence type="ECO:0000256" key="4">
    <source>
        <dbReference type="ARBA" id="ARBA00023274"/>
    </source>
</evidence>
<evidence type="ECO:0000256" key="6">
    <source>
        <dbReference type="HAMAP-Rule" id="MF_00362"/>
    </source>
</evidence>
<keyword evidence="6" id="KW-0699">rRNA-binding</keyword>
<dbReference type="Proteomes" id="UP001484239">
    <property type="component" value="Unassembled WGS sequence"/>
</dbReference>
<dbReference type="HAMAP" id="MF_00362">
    <property type="entry name" value="Ribosomal_uL10"/>
    <property type="match status" value="1"/>
</dbReference>
<dbReference type="InterPro" id="IPR002363">
    <property type="entry name" value="Ribosomal_uL10_CS_bac"/>
</dbReference>
<reference evidence="7 8" key="1">
    <citation type="submission" date="2024-02" db="EMBL/GenBank/DDBJ databases">
        <title>A novel Gemmatimonadota bacterium.</title>
        <authorList>
            <person name="Du Z.-J."/>
            <person name="Ye Y.-Q."/>
        </authorList>
    </citation>
    <scope>NUCLEOTIDE SEQUENCE [LARGE SCALE GENOMIC DNA]</scope>
    <source>
        <strain evidence="7 8">DH-20</strain>
    </source>
</reference>
<dbReference type="RefSeq" id="WP_405279876.1">
    <property type="nucleotide sequence ID" value="NZ_CP144380.1"/>
</dbReference>
<comment type="similarity">
    <text evidence="2 6">Belongs to the universal ribosomal protein uL10 family.</text>
</comment>
<dbReference type="InterPro" id="IPR022973">
    <property type="entry name" value="Ribosomal_uL10_bac"/>
</dbReference>
<keyword evidence="4 6" id="KW-0687">Ribonucleoprotein</keyword>
<keyword evidence="6" id="KW-0694">RNA-binding</keyword>
<protein>
    <recommendedName>
        <fullName evidence="5 6">Large ribosomal subunit protein uL10</fullName>
    </recommendedName>
</protein>
<dbReference type="Gene3D" id="3.30.70.1730">
    <property type="match status" value="1"/>
</dbReference>
<name>A0ABU9E863_9BACT</name>
<organism evidence="7 8">
    <name type="scientific">Gaopeijia maritima</name>
    <dbReference type="NCBI Taxonomy" id="3119007"/>
    <lineage>
        <taxon>Bacteria</taxon>
        <taxon>Pseudomonadati</taxon>
        <taxon>Gemmatimonadota</taxon>
        <taxon>Longimicrobiia</taxon>
        <taxon>Gaopeijiales</taxon>
        <taxon>Gaopeijiaceae</taxon>
        <taxon>Gaopeijia</taxon>
    </lineage>
</organism>
<keyword evidence="3 6" id="KW-0689">Ribosomal protein</keyword>
<evidence type="ECO:0000313" key="8">
    <source>
        <dbReference type="Proteomes" id="UP001484239"/>
    </source>
</evidence>
<gene>
    <name evidence="6 7" type="primary">rplJ</name>
    <name evidence="7" type="ORF">WI372_06925</name>
</gene>
<evidence type="ECO:0000256" key="5">
    <source>
        <dbReference type="ARBA" id="ARBA00035202"/>
    </source>
</evidence>
<proteinExistence type="inferred from homology"/>
<keyword evidence="8" id="KW-1185">Reference proteome</keyword>
<dbReference type="Pfam" id="PF00466">
    <property type="entry name" value="Ribosomal_L10"/>
    <property type="match status" value="1"/>
</dbReference>
<dbReference type="EMBL" id="JBBHLI010000003">
    <property type="protein sequence ID" value="MEK9500706.1"/>
    <property type="molecule type" value="Genomic_DNA"/>
</dbReference>
<dbReference type="GO" id="GO:0005840">
    <property type="term" value="C:ribosome"/>
    <property type="evidence" value="ECO:0007669"/>
    <property type="project" value="UniProtKB-KW"/>
</dbReference>
<dbReference type="InterPro" id="IPR001790">
    <property type="entry name" value="Ribosomal_uL10"/>
</dbReference>
<comment type="subunit">
    <text evidence="6">Part of the ribosomal stalk of the 50S ribosomal subunit. The N-terminus interacts with L11 and the large rRNA to form the base of the stalk. The C-terminus forms an elongated spine to which L12 dimers bind in a sequential fashion forming a multimeric L10(L12)X complex.</text>
</comment>
<dbReference type="Gene3D" id="6.10.250.290">
    <property type="match status" value="1"/>
</dbReference>
<sequence length="175" mass="18774">MKRSDKEAFVADFRERASGALVMYLTDFSGLDVKSMTALRQTLRESGAEYVVAKNRLVQLALKDTDMPDLGDALRGPTGVVFGFEDAVSPAKALTDFAKNHGDRPVFKVGVLENQLLAPAQIDRLAKLPPKEQLLAELAGAMQAPLGALAGALEAKLQEMAGILDAYKAKKEAGE</sequence>
<dbReference type="PROSITE" id="PS01109">
    <property type="entry name" value="RIBOSOMAL_L10"/>
    <property type="match status" value="1"/>
</dbReference>
<dbReference type="InterPro" id="IPR043141">
    <property type="entry name" value="Ribosomal_uL10-like_sf"/>
</dbReference>
<dbReference type="CDD" id="cd05797">
    <property type="entry name" value="Ribosomal_L10"/>
    <property type="match status" value="1"/>
</dbReference>
<dbReference type="SUPFAM" id="SSF160369">
    <property type="entry name" value="Ribosomal protein L10-like"/>
    <property type="match status" value="1"/>
</dbReference>
<dbReference type="PANTHER" id="PTHR11560">
    <property type="entry name" value="39S RIBOSOMAL PROTEIN L10, MITOCHONDRIAL"/>
    <property type="match status" value="1"/>
</dbReference>
<dbReference type="InterPro" id="IPR047865">
    <property type="entry name" value="Ribosomal_uL10_bac_type"/>
</dbReference>
<evidence type="ECO:0000256" key="1">
    <source>
        <dbReference type="ARBA" id="ARBA00002633"/>
    </source>
</evidence>
<accession>A0ABU9E863</accession>
<comment type="caution">
    <text evidence="7">The sequence shown here is derived from an EMBL/GenBank/DDBJ whole genome shotgun (WGS) entry which is preliminary data.</text>
</comment>
<evidence type="ECO:0000313" key="7">
    <source>
        <dbReference type="EMBL" id="MEK9500706.1"/>
    </source>
</evidence>